<evidence type="ECO:0000313" key="3">
    <source>
        <dbReference type="Proteomes" id="UP000326924"/>
    </source>
</evidence>
<dbReference type="AlphaFoldDB" id="A0A5J5EH81"/>
<evidence type="ECO:0000313" key="2">
    <source>
        <dbReference type="EMBL" id="KAA8895062.1"/>
    </source>
</evidence>
<keyword evidence="3" id="KW-1185">Reference proteome</keyword>
<feature type="region of interest" description="Disordered" evidence="1">
    <location>
        <begin position="122"/>
        <end position="158"/>
    </location>
</feature>
<sequence>MLQRREVRAWREPGRFVLWPHGRQILILLKLHHERCLYFLLLGRRITASSVVWCLRVACNLVVHCYRLKFPIACILSAGLAILSPNRVPSPNILTPRCPLSCPCLPLLTLVVPLFPPSCISRRARRSSSPRRSGRVGYLATSQGPAPQQKSCLSPSRQDIPRRPSLVFWLSCGGLAAMRAIRRGVEDTRRQGGRAPRALSIREPLISSSSKC</sequence>
<feature type="compositionally biased region" description="Basic residues" evidence="1">
    <location>
        <begin position="122"/>
        <end position="134"/>
    </location>
</feature>
<dbReference type="EMBL" id="VXIS01000290">
    <property type="protein sequence ID" value="KAA8895062.1"/>
    <property type="molecule type" value="Genomic_DNA"/>
</dbReference>
<proteinExistence type="predicted"/>
<name>A0A5J5EH81_9PEZI</name>
<protein>
    <submittedName>
        <fullName evidence="2">Uncharacterized protein</fullName>
    </submittedName>
</protein>
<dbReference type="Proteomes" id="UP000326924">
    <property type="component" value="Unassembled WGS sequence"/>
</dbReference>
<reference evidence="2 3" key="1">
    <citation type="submission" date="2019-09" db="EMBL/GenBank/DDBJ databases">
        <title>Draft genome of the ectomycorrhizal ascomycete Sphaerosporella brunnea.</title>
        <authorList>
            <consortium name="DOE Joint Genome Institute"/>
            <person name="Benucci G.M."/>
            <person name="Marozzi G."/>
            <person name="Antonielli L."/>
            <person name="Sanchez S."/>
            <person name="Marco P."/>
            <person name="Wang X."/>
            <person name="Falini L.B."/>
            <person name="Barry K."/>
            <person name="Haridas S."/>
            <person name="Lipzen A."/>
            <person name="Labutti K."/>
            <person name="Grigoriev I.V."/>
            <person name="Murat C."/>
            <person name="Martin F."/>
            <person name="Albertini E."/>
            <person name="Donnini D."/>
            <person name="Bonito G."/>
        </authorList>
    </citation>
    <scope>NUCLEOTIDE SEQUENCE [LARGE SCALE GENOMIC DNA]</scope>
    <source>
        <strain evidence="2 3">Sb_GMNB300</strain>
    </source>
</reference>
<feature type="compositionally biased region" description="Polar residues" evidence="1">
    <location>
        <begin position="140"/>
        <end position="157"/>
    </location>
</feature>
<organism evidence="2 3">
    <name type="scientific">Sphaerosporella brunnea</name>
    <dbReference type="NCBI Taxonomy" id="1250544"/>
    <lineage>
        <taxon>Eukaryota</taxon>
        <taxon>Fungi</taxon>
        <taxon>Dikarya</taxon>
        <taxon>Ascomycota</taxon>
        <taxon>Pezizomycotina</taxon>
        <taxon>Pezizomycetes</taxon>
        <taxon>Pezizales</taxon>
        <taxon>Pyronemataceae</taxon>
        <taxon>Sphaerosporella</taxon>
    </lineage>
</organism>
<gene>
    <name evidence="2" type="ORF">FN846DRAFT_971362</name>
</gene>
<comment type="caution">
    <text evidence="2">The sequence shown here is derived from an EMBL/GenBank/DDBJ whole genome shotgun (WGS) entry which is preliminary data.</text>
</comment>
<dbReference type="InParanoid" id="A0A5J5EH81"/>
<evidence type="ECO:0000256" key="1">
    <source>
        <dbReference type="SAM" id="MobiDB-lite"/>
    </source>
</evidence>
<accession>A0A5J5EH81</accession>